<sequence>MAESSNLMMKARDLLATPSHQRLSIIIDQLFTHQDSDEYQTARALYGFCVANFPNCLTLMLLNVYRSSSSDDDLIRFRSILLLSESLTELRNHRRFILSLVALNDIKPLLISCLTMPQATKSDTEILRRIVSCVAFSVVILNNGGWDELGDCILSLTHTDPLRAFNVFLDLPQFNGGFINRFLWNLVEEVYKVLANPGDRIEEWSLGLETGIKLGIQNLDPELSYLNRNILGVVLKSANELVKKGKERFLERGLERLVKFLAKDSILCNWSSDQCGFVAEFASRIAGIGTHTKEAARQIYQVVKKLDKYDNNPAFKLSPSLIEIQGADLDVYNNLKVLPAVEMIRLVAGSEMDDKSREIAVRRVHDLLCDHTLEKAEINVSEMRQLKRLLISCLTEVGVPENTFKILGQVVFHVANEMFGYQEDTWPELWDFIASGCETEFKKTVYIFQCLTMMLEDKRYVIRAIEKLLPEISRRLNPPRDLLVDNSYWVLAFVGGFCAAIHLLDVADHADSVDKIVCKMIDSVRELVEREMEVGVVRRAFRDMEIIVKKQCDWYDTREYRFAKALLWKLYEIKGMKMESRIVLWRINVILEKGTQNVHKELPKSVRQHNLIR</sequence>
<evidence type="ECO:0000313" key="2">
    <source>
        <dbReference type="EMBL" id="VVB09101.1"/>
    </source>
</evidence>
<evidence type="ECO:0000313" key="3">
    <source>
        <dbReference type="Proteomes" id="UP000489600"/>
    </source>
</evidence>
<protein>
    <recommendedName>
        <fullName evidence="1">DUF577 domain-containing protein</fullName>
    </recommendedName>
</protein>
<dbReference type="AlphaFoldDB" id="A0A565C619"/>
<dbReference type="Proteomes" id="UP000489600">
    <property type="component" value="Unassembled WGS sequence"/>
</dbReference>
<dbReference type="PANTHER" id="PTHR31861:SF21">
    <property type="entry name" value="DUF577 DOMAIN-CONTAINING PROTEIN-RELATED"/>
    <property type="match status" value="1"/>
</dbReference>
<keyword evidence="3" id="KW-1185">Reference proteome</keyword>
<name>A0A565C619_9BRAS</name>
<comment type="caution">
    <text evidence="2">The sequence shown here is derived from an EMBL/GenBank/DDBJ whole genome shotgun (WGS) entry which is preliminary data.</text>
</comment>
<feature type="domain" description="DUF577" evidence="1">
    <location>
        <begin position="383"/>
        <end position="557"/>
    </location>
</feature>
<dbReference type="OrthoDB" id="1048459at2759"/>
<accession>A0A565C619</accession>
<dbReference type="SUPFAM" id="SSF48371">
    <property type="entry name" value="ARM repeat"/>
    <property type="match status" value="1"/>
</dbReference>
<dbReference type="EMBL" id="CABITT030000006">
    <property type="protein sequence ID" value="VVB09101.1"/>
    <property type="molecule type" value="Genomic_DNA"/>
</dbReference>
<reference evidence="2" key="1">
    <citation type="submission" date="2019-07" db="EMBL/GenBank/DDBJ databases">
        <authorList>
            <person name="Dittberner H."/>
        </authorList>
    </citation>
    <scope>NUCLEOTIDE SEQUENCE [LARGE SCALE GENOMIC DNA]</scope>
</reference>
<dbReference type="InterPro" id="IPR016024">
    <property type="entry name" value="ARM-type_fold"/>
</dbReference>
<gene>
    <name evidence="2" type="ORF">ANE_LOCUS19545</name>
</gene>
<dbReference type="InterPro" id="IPR007598">
    <property type="entry name" value="DUF577"/>
</dbReference>
<organism evidence="2 3">
    <name type="scientific">Arabis nemorensis</name>
    <dbReference type="NCBI Taxonomy" id="586526"/>
    <lineage>
        <taxon>Eukaryota</taxon>
        <taxon>Viridiplantae</taxon>
        <taxon>Streptophyta</taxon>
        <taxon>Embryophyta</taxon>
        <taxon>Tracheophyta</taxon>
        <taxon>Spermatophyta</taxon>
        <taxon>Magnoliopsida</taxon>
        <taxon>eudicotyledons</taxon>
        <taxon>Gunneridae</taxon>
        <taxon>Pentapetalae</taxon>
        <taxon>rosids</taxon>
        <taxon>malvids</taxon>
        <taxon>Brassicales</taxon>
        <taxon>Brassicaceae</taxon>
        <taxon>Arabideae</taxon>
        <taxon>Arabis</taxon>
    </lineage>
</organism>
<proteinExistence type="predicted"/>
<feature type="domain" description="DUF577" evidence="1">
    <location>
        <begin position="103"/>
        <end position="270"/>
    </location>
</feature>
<dbReference type="Pfam" id="PF04510">
    <property type="entry name" value="DUF577"/>
    <property type="match status" value="2"/>
</dbReference>
<evidence type="ECO:0000259" key="1">
    <source>
        <dbReference type="Pfam" id="PF04510"/>
    </source>
</evidence>
<dbReference type="PANTHER" id="PTHR31861">
    <property type="entry name" value="OS10G0507500 PROTEIN"/>
    <property type="match status" value="1"/>
</dbReference>